<reference evidence="5" key="1">
    <citation type="submission" date="2016-03" db="EMBL/GenBank/DDBJ databases">
        <title>Draft genome sequence of Rosellinia necatrix.</title>
        <authorList>
            <person name="Kanematsu S."/>
        </authorList>
    </citation>
    <scope>NUCLEOTIDE SEQUENCE [LARGE SCALE GENOMIC DNA]</scope>
    <source>
        <strain evidence="5">W97</strain>
    </source>
</reference>
<dbReference type="SUPFAM" id="SSF159245">
    <property type="entry name" value="AttH-like"/>
    <property type="match status" value="1"/>
</dbReference>
<accession>A0A1W2TQX9</accession>
<dbReference type="Proteomes" id="UP000054516">
    <property type="component" value="Unassembled WGS sequence"/>
</dbReference>
<dbReference type="OMA" id="GGHERFW"/>
<dbReference type="STRING" id="77044.A0A1W2TQX9"/>
<comment type="similarity">
    <text evidence="2">Belongs to the Diels-Alderase family.</text>
</comment>
<dbReference type="AlphaFoldDB" id="A0A1W2TQX9"/>
<evidence type="ECO:0000259" key="4">
    <source>
        <dbReference type="Pfam" id="PF24137"/>
    </source>
</evidence>
<dbReference type="Pfam" id="PF22903">
    <property type="entry name" value="DA_C"/>
    <property type="match status" value="1"/>
</dbReference>
<keyword evidence="1" id="KW-0413">Isomerase</keyword>
<dbReference type="InterPro" id="IPR054499">
    <property type="entry name" value="DA_C"/>
</dbReference>
<evidence type="ECO:0000256" key="2">
    <source>
        <dbReference type="ARBA" id="ARBA00046325"/>
    </source>
</evidence>
<evidence type="ECO:0000256" key="1">
    <source>
        <dbReference type="ARBA" id="ARBA00023235"/>
    </source>
</evidence>
<keyword evidence="6" id="KW-1185">Reference proteome</keyword>
<protein>
    <submittedName>
        <fullName evidence="5">Uncharacterized protein</fullName>
    </submittedName>
</protein>
<evidence type="ECO:0000313" key="6">
    <source>
        <dbReference type="Proteomes" id="UP000054516"/>
    </source>
</evidence>
<dbReference type="OrthoDB" id="5344254at2759"/>
<feature type="domain" description="Diels-Alderase N-terminal" evidence="4">
    <location>
        <begin position="34"/>
        <end position="211"/>
    </location>
</feature>
<sequence length="373" mass="41271">MAEDCRTSNLTAFEMVKGRKIVDFTTTATENFEIPKVPTLNSTAGEQWEFDGVSEDGMSSFVFGFYRDANYAILGAGNFRLSIEFAFADRTRFYEVYYPQRSSVETCSLGTRGHWVDEKDGYSFTFLVNSDMSEAVVYLNSDTVKGRVAIKSLSRPLTSDGHVWPSENASTVTVPLYHWVEPIPAGRVDVDVNIKGKDINWSGMGGHERFWSSFSWFTCLTNLNAVRAMLGPYVLTYFGFNSNLVKDLTYQSVVLFKDGIPVFRSTLGSRSETEDFAIVTKSYGGSVTGTLKDKVTGYQLELVSPGGMKHYTFFVEHANLGFEYILGEGVGGSGFSGISRGGHVGLSQFQGVALTEALTFPKNSPLFKSNYVE</sequence>
<evidence type="ECO:0000259" key="3">
    <source>
        <dbReference type="Pfam" id="PF22903"/>
    </source>
</evidence>
<dbReference type="Pfam" id="PF24137">
    <property type="entry name" value="DA_N"/>
    <property type="match status" value="1"/>
</dbReference>
<dbReference type="EMBL" id="DF977500">
    <property type="protein sequence ID" value="GAP90883.1"/>
    <property type="molecule type" value="Genomic_DNA"/>
</dbReference>
<name>A0A1W2TQX9_ROSNE</name>
<proteinExistence type="inferred from homology"/>
<dbReference type="InterPro" id="IPR056402">
    <property type="entry name" value="DA_N"/>
</dbReference>
<organism evidence="5">
    <name type="scientific">Rosellinia necatrix</name>
    <name type="common">White root-rot fungus</name>
    <dbReference type="NCBI Taxonomy" id="77044"/>
    <lineage>
        <taxon>Eukaryota</taxon>
        <taxon>Fungi</taxon>
        <taxon>Dikarya</taxon>
        <taxon>Ascomycota</taxon>
        <taxon>Pezizomycotina</taxon>
        <taxon>Sordariomycetes</taxon>
        <taxon>Xylariomycetidae</taxon>
        <taxon>Xylariales</taxon>
        <taxon>Xylariaceae</taxon>
        <taxon>Rosellinia</taxon>
    </lineage>
</organism>
<evidence type="ECO:0000313" key="5">
    <source>
        <dbReference type="EMBL" id="GAP90883.1"/>
    </source>
</evidence>
<feature type="domain" description="Diels-Alderase C-terminal" evidence="3">
    <location>
        <begin position="214"/>
        <end position="358"/>
    </location>
</feature>
<gene>
    <name evidence="5" type="ORF">SAMD00023353_5500670</name>
</gene>
<dbReference type="GO" id="GO:0016853">
    <property type="term" value="F:isomerase activity"/>
    <property type="evidence" value="ECO:0007669"/>
    <property type="project" value="UniProtKB-KW"/>
</dbReference>